<dbReference type="Proteomes" id="UP000034034">
    <property type="component" value="Chromosome"/>
</dbReference>
<dbReference type="PATRIC" id="fig|408015.6.peg.130"/>
<gene>
    <name evidence="3" type="ORF">SXIM_01130</name>
</gene>
<dbReference type="RefSeq" id="WP_030738552.1">
    <property type="nucleotide sequence ID" value="NZ_CP009922.3"/>
</dbReference>
<name>A0A0F7FQ05_9ACTN</name>
<dbReference type="Gene3D" id="3.90.79.10">
    <property type="entry name" value="Nucleoside Triphosphate Pyrophosphohydrolase"/>
    <property type="match status" value="1"/>
</dbReference>
<dbReference type="PROSITE" id="PS51462">
    <property type="entry name" value="NUDIX"/>
    <property type="match status" value="1"/>
</dbReference>
<reference evidence="3" key="1">
    <citation type="submission" date="2019-08" db="EMBL/GenBank/DDBJ databases">
        <title>Complete genome sequence of a mangrove-derived Streptomyces xiamenensis.</title>
        <authorList>
            <person name="Xu J."/>
        </authorList>
    </citation>
    <scope>NUCLEOTIDE SEQUENCE</scope>
    <source>
        <strain evidence="3">318</strain>
    </source>
</reference>
<dbReference type="CDD" id="cd04690">
    <property type="entry name" value="NUDIX_Hydrolase"/>
    <property type="match status" value="1"/>
</dbReference>
<evidence type="ECO:0000313" key="4">
    <source>
        <dbReference type="Proteomes" id="UP000034034"/>
    </source>
</evidence>
<evidence type="ECO:0000259" key="2">
    <source>
        <dbReference type="PROSITE" id="PS51462"/>
    </source>
</evidence>
<dbReference type="EMBL" id="CP009922">
    <property type="protein sequence ID" value="AKG41497.1"/>
    <property type="molecule type" value="Genomic_DNA"/>
</dbReference>
<accession>A0A0F7FQ05</accession>
<feature type="domain" description="Nudix hydrolase" evidence="2">
    <location>
        <begin position="1"/>
        <end position="128"/>
    </location>
</feature>
<keyword evidence="1 3" id="KW-0378">Hydrolase</keyword>
<protein>
    <submittedName>
        <fullName evidence="3">NUDIX hydrolase</fullName>
    </submittedName>
</protein>
<dbReference type="HOGENOM" id="CLU_037162_13_3_11"/>
<dbReference type="GO" id="GO:0016787">
    <property type="term" value="F:hydrolase activity"/>
    <property type="evidence" value="ECO:0007669"/>
    <property type="project" value="UniProtKB-KW"/>
</dbReference>
<dbReference type="STRING" id="408015.SXIM_01130"/>
<evidence type="ECO:0000256" key="1">
    <source>
        <dbReference type="ARBA" id="ARBA00022801"/>
    </source>
</evidence>
<dbReference type="InterPro" id="IPR000086">
    <property type="entry name" value="NUDIX_hydrolase_dom"/>
</dbReference>
<sequence>MAGLIDTVAWVHLDRGRILGVRSRGKRLFYIPGGKRDGSESDHETLLREVREELTVALVPETVAHVGTYEAQADGYPAGTMVRMACYTADFHGTLSASSEIEEMAWLSLAEKERTAPVDHAVFEDLAAAGRLR</sequence>
<dbReference type="InterPro" id="IPR015797">
    <property type="entry name" value="NUDIX_hydrolase-like_dom_sf"/>
</dbReference>
<keyword evidence="4" id="KW-1185">Reference proteome</keyword>
<dbReference type="KEGG" id="sxi:SXIM_01130"/>
<organism evidence="3 4">
    <name type="scientific">Streptomyces xiamenensis</name>
    <dbReference type="NCBI Taxonomy" id="408015"/>
    <lineage>
        <taxon>Bacteria</taxon>
        <taxon>Bacillati</taxon>
        <taxon>Actinomycetota</taxon>
        <taxon>Actinomycetes</taxon>
        <taxon>Kitasatosporales</taxon>
        <taxon>Streptomycetaceae</taxon>
        <taxon>Streptomyces</taxon>
    </lineage>
</organism>
<dbReference type="PROSITE" id="PS00893">
    <property type="entry name" value="NUDIX_BOX"/>
    <property type="match status" value="1"/>
</dbReference>
<dbReference type="AlphaFoldDB" id="A0A0F7FQ05"/>
<dbReference type="InterPro" id="IPR020084">
    <property type="entry name" value="NUDIX_hydrolase_CS"/>
</dbReference>
<evidence type="ECO:0000313" key="3">
    <source>
        <dbReference type="EMBL" id="AKG41497.1"/>
    </source>
</evidence>
<proteinExistence type="predicted"/>
<dbReference type="Pfam" id="PF00293">
    <property type="entry name" value="NUDIX"/>
    <property type="match status" value="1"/>
</dbReference>
<dbReference type="SUPFAM" id="SSF55811">
    <property type="entry name" value="Nudix"/>
    <property type="match status" value="1"/>
</dbReference>